<dbReference type="Proteomes" id="UP000019249">
    <property type="component" value="Unassembled WGS sequence"/>
</dbReference>
<dbReference type="PROSITE" id="PS51093">
    <property type="entry name" value="PTS_EIIA_TYPE_1"/>
    <property type="match status" value="1"/>
</dbReference>
<dbReference type="EMBL" id="AODF01000008">
    <property type="protein sequence ID" value="EUJ33032.1"/>
    <property type="molecule type" value="Genomic_DNA"/>
</dbReference>
<keyword evidence="6" id="KW-0418">Kinase</keyword>
<proteinExistence type="predicted"/>
<dbReference type="PANTHER" id="PTHR45008:SF1">
    <property type="entry name" value="PTS SYSTEM GLUCOSE-SPECIFIC EIIA COMPONENT"/>
    <property type="match status" value="1"/>
</dbReference>
<evidence type="ECO:0000259" key="7">
    <source>
        <dbReference type="PROSITE" id="PS51093"/>
    </source>
</evidence>
<sequence length="187" mass="20542">MFKKEKEETIFAHATGTFVALEEVPDPVFSGKMMGEGIAIKPTDGVIVAPVDGEIIQLAETKHAFGIRTALGEEILVHIGLETVALKGEGFEVLTKMGAHVKKGEPLIKADLAYIEANAASTIIPMVVTNSPEDKFEFDWKNVTATVAGETESFCNKTKIRSRRSFPDFYLIIKGRGSRDEDYSDFK</sequence>
<evidence type="ECO:0000256" key="4">
    <source>
        <dbReference type="ARBA" id="ARBA00022679"/>
    </source>
</evidence>
<dbReference type="PANTHER" id="PTHR45008">
    <property type="entry name" value="PTS SYSTEM GLUCOSE-SPECIFIC EIIA COMPONENT"/>
    <property type="match status" value="1"/>
</dbReference>
<name>A0ABP3AZJ2_9LIST</name>
<accession>A0ABP3AZJ2</accession>
<reference evidence="8 9" key="1">
    <citation type="journal article" date="2014" name="Int. J. Syst. Evol. Microbiol.">
        <title>Listeria floridensis sp. nov., Listeria aquatica sp. nov., Listeria cornellensis sp. nov., Listeria riparia sp. nov. and Listeria grandensis sp. nov., from agricultural and natural environments.</title>
        <authorList>
            <person name="den Bakker H.C."/>
            <person name="Warchocki S."/>
            <person name="Wright E.M."/>
            <person name="Allred A.F."/>
            <person name="Ahlstrom C."/>
            <person name="Manuel C.S."/>
            <person name="Stasiewicz M.J."/>
            <person name="Burrell A."/>
            <person name="Roof S."/>
            <person name="Strawn L."/>
            <person name="Fortes E.D."/>
            <person name="Nightingale K.K."/>
            <person name="Kephart D."/>
            <person name="Wiedmann M."/>
        </authorList>
    </citation>
    <scope>NUCLEOTIDE SEQUENCE [LARGE SCALE GENOMIC DNA]</scope>
    <source>
        <strain evidence="8 9">FSL S10-1187</strain>
    </source>
</reference>
<protein>
    <submittedName>
        <fullName evidence="8">PTS system glucose-specific IIA component</fullName>
    </submittedName>
</protein>
<dbReference type="NCBIfam" id="TIGR00830">
    <property type="entry name" value="PTBA"/>
    <property type="match status" value="1"/>
</dbReference>
<dbReference type="Gene3D" id="2.70.70.10">
    <property type="entry name" value="Glucose Permease (Domain IIA)"/>
    <property type="match status" value="1"/>
</dbReference>
<dbReference type="Pfam" id="PF00358">
    <property type="entry name" value="PTS_EIIA_1"/>
    <property type="match status" value="1"/>
</dbReference>
<keyword evidence="3" id="KW-0762">Sugar transport</keyword>
<dbReference type="PROSITE" id="PS00371">
    <property type="entry name" value="PTS_EIIA_TYPE_1_HIS"/>
    <property type="match status" value="1"/>
</dbReference>
<keyword evidence="9" id="KW-1185">Reference proteome</keyword>
<evidence type="ECO:0000256" key="3">
    <source>
        <dbReference type="ARBA" id="ARBA00022597"/>
    </source>
</evidence>
<dbReference type="InterPro" id="IPR011055">
    <property type="entry name" value="Dup_hybrid_motif"/>
</dbReference>
<keyword evidence="2" id="KW-0813">Transport</keyword>
<evidence type="ECO:0000313" key="8">
    <source>
        <dbReference type="EMBL" id="EUJ33032.1"/>
    </source>
</evidence>
<organism evidence="8 9">
    <name type="scientific">Listeria floridensis FSL S10-1187</name>
    <dbReference type="NCBI Taxonomy" id="1265817"/>
    <lineage>
        <taxon>Bacteria</taxon>
        <taxon>Bacillati</taxon>
        <taxon>Bacillota</taxon>
        <taxon>Bacilli</taxon>
        <taxon>Bacillales</taxon>
        <taxon>Listeriaceae</taxon>
        <taxon>Listeria</taxon>
    </lineage>
</organism>
<keyword evidence="4" id="KW-0808">Transferase</keyword>
<evidence type="ECO:0000256" key="6">
    <source>
        <dbReference type="ARBA" id="ARBA00022777"/>
    </source>
</evidence>
<evidence type="ECO:0000256" key="2">
    <source>
        <dbReference type="ARBA" id="ARBA00022448"/>
    </source>
</evidence>
<evidence type="ECO:0000256" key="5">
    <source>
        <dbReference type="ARBA" id="ARBA00022683"/>
    </source>
</evidence>
<comment type="subcellular location">
    <subcellularLocation>
        <location evidence="1">Cytoplasm</location>
    </subcellularLocation>
</comment>
<dbReference type="InterPro" id="IPR001127">
    <property type="entry name" value="PTS_EIIA_1_perm"/>
</dbReference>
<feature type="domain" description="PTS EIIA type-1" evidence="7">
    <location>
        <begin position="26"/>
        <end position="130"/>
    </location>
</feature>
<evidence type="ECO:0000313" key="9">
    <source>
        <dbReference type="Proteomes" id="UP000019249"/>
    </source>
</evidence>
<keyword evidence="5" id="KW-0598">Phosphotransferase system</keyword>
<comment type="caution">
    <text evidence="8">The sequence shown here is derived from an EMBL/GenBank/DDBJ whole genome shotgun (WGS) entry which is preliminary data.</text>
</comment>
<dbReference type="SUPFAM" id="SSF51261">
    <property type="entry name" value="Duplicated hybrid motif"/>
    <property type="match status" value="1"/>
</dbReference>
<gene>
    <name evidence="8" type="ORF">MFLO_05505</name>
</gene>
<evidence type="ECO:0000256" key="1">
    <source>
        <dbReference type="ARBA" id="ARBA00004496"/>
    </source>
</evidence>
<dbReference type="InterPro" id="IPR050890">
    <property type="entry name" value="PTS_EIIA_component"/>
</dbReference>